<dbReference type="PROSITE" id="PS50082">
    <property type="entry name" value="WD_REPEATS_2"/>
    <property type="match status" value="3"/>
</dbReference>
<dbReference type="AlphaFoldDB" id="A0A1H6ESR2"/>
<evidence type="ECO:0000256" key="3">
    <source>
        <dbReference type="PROSITE-ProRule" id="PRU00221"/>
    </source>
</evidence>
<dbReference type="InterPro" id="IPR050349">
    <property type="entry name" value="WD_LIS1/nudF_dynein_reg"/>
</dbReference>
<dbReference type="InterPro" id="IPR011047">
    <property type="entry name" value="Quinoprotein_ADH-like_sf"/>
</dbReference>
<keyword evidence="6" id="KW-1185">Reference proteome</keyword>
<feature type="region of interest" description="Disordered" evidence="4">
    <location>
        <begin position="427"/>
        <end position="491"/>
    </location>
</feature>
<dbReference type="InterPro" id="IPR001680">
    <property type="entry name" value="WD40_rpt"/>
</dbReference>
<proteinExistence type="predicted"/>
<organism evidence="5 6">
    <name type="scientific">Nonomuraea solani</name>
    <dbReference type="NCBI Taxonomy" id="1144553"/>
    <lineage>
        <taxon>Bacteria</taxon>
        <taxon>Bacillati</taxon>
        <taxon>Actinomycetota</taxon>
        <taxon>Actinomycetes</taxon>
        <taxon>Streptosporangiales</taxon>
        <taxon>Streptosporangiaceae</taxon>
        <taxon>Nonomuraea</taxon>
    </lineage>
</organism>
<dbReference type="PROSITE" id="PS50294">
    <property type="entry name" value="WD_REPEATS_REGION"/>
    <property type="match status" value="1"/>
</dbReference>
<reference evidence="5 6" key="1">
    <citation type="submission" date="2016-10" db="EMBL/GenBank/DDBJ databases">
        <authorList>
            <person name="de Groot N.N."/>
        </authorList>
    </citation>
    <scope>NUCLEOTIDE SEQUENCE [LARGE SCALE GENOMIC DNA]</scope>
    <source>
        <strain evidence="5 6">CGMCC 4.7037</strain>
    </source>
</reference>
<dbReference type="Proteomes" id="UP000236732">
    <property type="component" value="Unassembled WGS sequence"/>
</dbReference>
<dbReference type="SUPFAM" id="SSF52540">
    <property type="entry name" value="P-loop containing nucleoside triphosphate hydrolases"/>
    <property type="match status" value="1"/>
</dbReference>
<dbReference type="SUPFAM" id="SSF50998">
    <property type="entry name" value="Quinoprotein alcohol dehydrogenase-like"/>
    <property type="match status" value="1"/>
</dbReference>
<dbReference type="SMART" id="SM00320">
    <property type="entry name" value="WD40"/>
    <property type="match status" value="9"/>
</dbReference>
<dbReference type="PANTHER" id="PTHR44129">
    <property type="entry name" value="WD REPEAT-CONTAINING PROTEIN POP1"/>
    <property type="match status" value="1"/>
</dbReference>
<feature type="compositionally biased region" description="Low complexity" evidence="4">
    <location>
        <begin position="431"/>
        <end position="452"/>
    </location>
</feature>
<sequence length="1226" mass="127697">MAGAIPGTAGWIERPEVVDRLVTALTSGESGLVVVVPEVAGVEGLGLTAAAAAAVRRPEVVERFPEGIGWVSSGGAHPEEWAEELGRVLEHLNGEELEPYSWMGRLDPLELAHDEAAVYRLLQEEIFKPSARLMVIDGLAHAGMVVSLAFAMPGCTWLVTARAAEADLEFAITVPVGPMPPSESAALLRRDLPALDEGTAGRLAAPTGGWPLALGLIHGTLASQVVTGEAATEAASRLAARLPSGVDLTDPASRAVLIGAIVDHAVDWLRMVDPAAAERFLRLGVFEAGEAVPIGVAAMMWSAGESTTGGRIGALIARLEGMSLVRRRTDHPVLLLATAVSARVRELLGPEGLERARQALIDGSPSQTPDGWGDLPGTGEWMLRNLARLYAEAGDRELLEELVCDASWLSMRLQQSGLTATLSDLTRALHPPKTTPTETSPTETSPAVTSPAVTSPGVISPAVTSPGVISPAVSSSAPTGPAVVSPAEAGPAVTGPAVVGPVATTVVIGPAVTDPPGSGPALARSAVVGPTTDVDSPTVSFADPLIGSLPEHSAGSSADFAGMRLGQVEVVGRILAGSSHLLEPAREQGLNLLPTLAARLNAAPGKGEEARRWLEELGEPWLESRWTAPDLQHPALLRTHHSRSERMTDLAMAPDGSWVAAGGDQGRVMRWQADGTGMPALLGHEGRVTAVAVAPGGDWLATASWDGTVRLWERDGKPRAVLDDLPDDPNTLAIAPDGTWLVAGGEGFLAFWEADGTLRALVEAGTYDRVAIAPDGTWLAAVGGEVAELWHPDGTRKATIVTNHDRDDDTDLATDDGTDDVEDGGADMVAIAPSGEWLALMSGHGTILLVNADGTPRGELDGVFAHGKGLAIAPDGTWLAVSDIDENIAIMGLDGSVRARFPAHTVDVSGLVIMPDGRRLVSAGDRTVRVWDVGVAPRAGPGEPRDRRRTLSSVAVADDGSYLATAGPGGLTLWNPDGSVREQGPDDWMWSVAIAPGGRFLITGDTEARIRLFDPDGTVRWTKQTPQAGALMHAPSAAIAPDGTWMAVAVANTVRIQTPDGPGTTVLGPYAEEVTAVAIAPDSSWLAVSAGSDLRLWTREGRPMGPGLDTEGHAESLTIAPGGRHLAAATLFGSIELFDLRGDEVGECAARFGPDEWLTGVAFSPDGARLVTTTKQGCLQVWDVETRTCESAILVDGDLHDCAWFPDGSGVCAVGAAGLFGFTYHL</sequence>
<evidence type="ECO:0000256" key="2">
    <source>
        <dbReference type="ARBA" id="ARBA00022737"/>
    </source>
</evidence>
<dbReference type="Gene3D" id="3.40.50.300">
    <property type="entry name" value="P-loop containing nucleotide triphosphate hydrolases"/>
    <property type="match status" value="1"/>
</dbReference>
<dbReference type="EMBL" id="FNVT01000014">
    <property type="protein sequence ID" value="SEG99995.1"/>
    <property type="molecule type" value="Genomic_DNA"/>
</dbReference>
<name>A0A1H6ESR2_9ACTN</name>
<keyword evidence="1 3" id="KW-0853">WD repeat</keyword>
<feature type="repeat" description="WD" evidence="3">
    <location>
        <begin position="1151"/>
        <end position="1192"/>
    </location>
</feature>
<evidence type="ECO:0000313" key="5">
    <source>
        <dbReference type="EMBL" id="SEG99995.1"/>
    </source>
</evidence>
<dbReference type="InterPro" id="IPR027417">
    <property type="entry name" value="P-loop_NTPase"/>
</dbReference>
<feature type="repeat" description="WD" evidence="3">
    <location>
        <begin position="901"/>
        <end position="933"/>
    </location>
</feature>
<dbReference type="InterPro" id="IPR015943">
    <property type="entry name" value="WD40/YVTN_repeat-like_dom_sf"/>
</dbReference>
<dbReference type="SUPFAM" id="SSF75011">
    <property type="entry name" value="3-carboxy-cis,cis-mucoante lactonizing enzyme"/>
    <property type="match status" value="1"/>
</dbReference>
<protein>
    <submittedName>
        <fullName evidence="5">WD40 repeat</fullName>
    </submittedName>
</protein>
<evidence type="ECO:0000256" key="1">
    <source>
        <dbReference type="ARBA" id="ARBA00022574"/>
    </source>
</evidence>
<evidence type="ECO:0000256" key="4">
    <source>
        <dbReference type="SAM" id="MobiDB-lite"/>
    </source>
</evidence>
<keyword evidence="2" id="KW-0677">Repeat</keyword>
<accession>A0A1H6ESR2</accession>
<dbReference type="OrthoDB" id="414967at2"/>
<feature type="repeat" description="WD" evidence="3">
    <location>
        <begin position="681"/>
        <end position="713"/>
    </location>
</feature>
<dbReference type="Pfam" id="PF00400">
    <property type="entry name" value="WD40"/>
    <property type="match status" value="5"/>
</dbReference>
<dbReference type="RefSeq" id="WP_103961150.1">
    <property type="nucleotide sequence ID" value="NZ_FNVT01000014.1"/>
</dbReference>
<evidence type="ECO:0000313" key="6">
    <source>
        <dbReference type="Proteomes" id="UP000236732"/>
    </source>
</evidence>
<dbReference type="Gene3D" id="2.130.10.10">
    <property type="entry name" value="YVTN repeat-like/Quinoprotein amine dehydrogenase"/>
    <property type="match status" value="3"/>
</dbReference>
<gene>
    <name evidence="5" type="ORF">SAMN05444920_114271</name>
</gene>